<proteinExistence type="predicted"/>
<gene>
    <name evidence="2" type="ORF">C8F04DRAFT_1179494</name>
</gene>
<evidence type="ECO:0000313" key="3">
    <source>
        <dbReference type="Proteomes" id="UP001218188"/>
    </source>
</evidence>
<organism evidence="2 3">
    <name type="scientific">Mycena alexandri</name>
    <dbReference type="NCBI Taxonomy" id="1745969"/>
    <lineage>
        <taxon>Eukaryota</taxon>
        <taxon>Fungi</taxon>
        <taxon>Dikarya</taxon>
        <taxon>Basidiomycota</taxon>
        <taxon>Agaricomycotina</taxon>
        <taxon>Agaricomycetes</taxon>
        <taxon>Agaricomycetidae</taxon>
        <taxon>Agaricales</taxon>
        <taxon>Marasmiineae</taxon>
        <taxon>Mycenaceae</taxon>
        <taxon>Mycena</taxon>
    </lineage>
</organism>
<reference evidence="2" key="1">
    <citation type="submission" date="2023-03" db="EMBL/GenBank/DDBJ databases">
        <title>Massive genome expansion in bonnet fungi (Mycena s.s.) driven by repeated elements and novel gene families across ecological guilds.</title>
        <authorList>
            <consortium name="Lawrence Berkeley National Laboratory"/>
            <person name="Harder C.B."/>
            <person name="Miyauchi S."/>
            <person name="Viragh M."/>
            <person name="Kuo A."/>
            <person name="Thoen E."/>
            <person name="Andreopoulos B."/>
            <person name="Lu D."/>
            <person name="Skrede I."/>
            <person name="Drula E."/>
            <person name="Henrissat B."/>
            <person name="Morin E."/>
            <person name="Kohler A."/>
            <person name="Barry K."/>
            <person name="LaButti K."/>
            <person name="Morin E."/>
            <person name="Salamov A."/>
            <person name="Lipzen A."/>
            <person name="Mereny Z."/>
            <person name="Hegedus B."/>
            <person name="Baldrian P."/>
            <person name="Stursova M."/>
            <person name="Weitz H."/>
            <person name="Taylor A."/>
            <person name="Grigoriev I.V."/>
            <person name="Nagy L.G."/>
            <person name="Martin F."/>
            <person name="Kauserud H."/>
        </authorList>
    </citation>
    <scope>NUCLEOTIDE SEQUENCE</scope>
    <source>
        <strain evidence="2">CBHHK200</strain>
    </source>
</reference>
<protein>
    <submittedName>
        <fullName evidence="2">Uncharacterized protein</fullName>
    </submittedName>
</protein>
<keyword evidence="3" id="KW-1185">Reference proteome</keyword>
<feature type="compositionally biased region" description="Basic residues" evidence="1">
    <location>
        <begin position="91"/>
        <end position="102"/>
    </location>
</feature>
<evidence type="ECO:0000256" key="1">
    <source>
        <dbReference type="SAM" id="MobiDB-lite"/>
    </source>
</evidence>
<feature type="region of interest" description="Disordered" evidence="1">
    <location>
        <begin position="80"/>
        <end position="111"/>
    </location>
</feature>
<sequence length="304" mass="35071">MPRGRRPLDAETKAKNRQDTLRRYAAKNRETLRLAARTRMQAVRAFNSEIVVSEGCTPKHSLRARASDAKYRERQYLEKHGTETLDEQMQRRHLTKTQKRHEGRPPTGRPTSAALLCWRAHRAMELEETTPNQRRCRTLRAMHLEEDNGDDSDEDLAEGICGCDRSECQLLHRNETQKRRDWKAFHLKYDDDARYRALVPRARALNSSCSSIGSSLRRRRNLKGGCCSSGLERRRGMDVPGHTRPRFSPLLFLFQEPGGWGFSGRSTGWERGGYISWYWVIIGEEFSDIEVEQKGRRGPACGRG</sequence>
<dbReference type="AlphaFoldDB" id="A0AAD6X8I9"/>
<evidence type="ECO:0000313" key="2">
    <source>
        <dbReference type="EMBL" id="KAJ7038826.1"/>
    </source>
</evidence>
<dbReference type="Proteomes" id="UP001218188">
    <property type="component" value="Unassembled WGS sequence"/>
</dbReference>
<accession>A0AAD6X8I9</accession>
<name>A0AAD6X8I9_9AGAR</name>
<dbReference type="EMBL" id="JARJCM010000030">
    <property type="protein sequence ID" value="KAJ7038826.1"/>
    <property type="molecule type" value="Genomic_DNA"/>
</dbReference>
<comment type="caution">
    <text evidence="2">The sequence shown here is derived from an EMBL/GenBank/DDBJ whole genome shotgun (WGS) entry which is preliminary data.</text>
</comment>